<dbReference type="OrthoDB" id="15567at2759"/>
<evidence type="ECO:0000313" key="1">
    <source>
        <dbReference type="EMBL" id="EYC45196.1"/>
    </source>
</evidence>
<organism evidence="1 2">
    <name type="scientific">Ancylostoma ceylanicum</name>
    <dbReference type="NCBI Taxonomy" id="53326"/>
    <lineage>
        <taxon>Eukaryota</taxon>
        <taxon>Metazoa</taxon>
        <taxon>Ecdysozoa</taxon>
        <taxon>Nematoda</taxon>
        <taxon>Chromadorea</taxon>
        <taxon>Rhabditida</taxon>
        <taxon>Rhabditina</taxon>
        <taxon>Rhabditomorpha</taxon>
        <taxon>Strongyloidea</taxon>
        <taxon>Ancylostomatidae</taxon>
        <taxon>Ancylostomatinae</taxon>
        <taxon>Ancylostoma</taxon>
    </lineage>
</organism>
<proteinExistence type="predicted"/>
<gene>
    <name evidence="1" type="primary">Acey_s0436.g1441</name>
    <name evidence="1" type="synonym">Acey-pxl-1</name>
    <name evidence="1" type="ORF">Y032_0436g1441</name>
</gene>
<protein>
    <submittedName>
        <fullName evidence="1">Uncharacterized protein</fullName>
    </submittedName>
</protein>
<reference evidence="2" key="1">
    <citation type="journal article" date="2015" name="Nat. Genet.">
        <title>The genome and transcriptome of the zoonotic hookworm Ancylostoma ceylanicum identify infection-specific gene families.</title>
        <authorList>
            <person name="Schwarz E.M."/>
            <person name="Hu Y."/>
            <person name="Antoshechkin I."/>
            <person name="Miller M.M."/>
            <person name="Sternberg P.W."/>
            <person name="Aroian R.V."/>
        </authorList>
    </citation>
    <scope>NUCLEOTIDE SEQUENCE</scope>
    <source>
        <strain evidence="2">HY135</strain>
    </source>
</reference>
<comment type="caution">
    <text evidence="1">The sequence shown here is derived from an EMBL/GenBank/DDBJ whole genome shotgun (WGS) entry which is preliminary data.</text>
</comment>
<sequence length="80" mass="8774">MPSDDRFADAVKPALEALLSDLQHTTEVLRRANAASPAARNTDLEPIYQEQTKRSIKKGSTRMEAYRAAKWGGATISGNK</sequence>
<dbReference type="EMBL" id="JARK01000036">
    <property type="protein sequence ID" value="EYC45196.1"/>
    <property type="molecule type" value="Genomic_DNA"/>
</dbReference>
<keyword evidence="2" id="KW-1185">Reference proteome</keyword>
<accession>A0A016X024</accession>
<dbReference type="AlphaFoldDB" id="A0A016X024"/>
<evidence type="ECO:0000313" key="2">
    <source>
        <dbReference type="Proteomes" id="UP000024635"/>
    </source>
</evidence>
<dbReference type="Proteomes" id="UP000024635">
    <property type="component" value="Unassembled WGS sequence"/>
</dbReference>
<name>A0A016X024_9BILA</name>